<gene>
    <name evidence="2" type="ORF">RCL2_002572300</name>
</gene>
<comment type="caution">
    <text evidence="2">The sequence shown here is derived from an EMBL/GenBank/DDBJ whole genome shotgun (WGS) entry which is preliminary data.</text>
</comment>
<name>A0A8H3M5Q3_9GLOM</name>
<feature type="transmembrane region" description="Helical" evidence="1">
    <location>
        <begin position="9"/>
        <end position="26"/>
    </location>
</feature>
<protein>
    <submittedName>
        <fullName evidence="2">Uncharacterized protein</fullName>
    </submittedName>
</protein>
<proteinExistence type="predicted"/>
<accession>A0A8H3M5Q3</accession>
<feature type="transmembrane region" description="Helical" evidence="1">
    <location>
        <begin position="126"/>
        <end position="146"/>
    </location>
</feature>
<keyword evidence="1" id="KW-1133">Transmembrane helix</keyword>
<feature type="transmembrane region" description="Helical" evidence="1">
    <location>
        <begin position="52"/>
        <end position="71"/>
    </location>
</feature>
<evidence type="ECO:0000313" key="2">
    <source>
        <dbReference type="EMBL" id="GES99212.1"/>
    </source>
</evidence>
<keyword evidence="1" id="KW-0812">Transmembrane</keyword>
<feature type="transmembrane region" description="Helical" evidence="1">
    <location>
        <begin position="78"/>
        <end position="98"/>
    </location>
</feature>
<evidence type="ECO:0000256" key="1">
    <source>
        <dbReference type="SAM" id="Phobius"/>
    </source>
</evidence>
<keyword evidence="1" id="KW-0472">Membrane</keyword>
<reference evidence="2" key="1">
    <citation type="submission" date="2019-10" db="EMBL/GenBank/DDBJ databases">
        <title>Conservation and host-specific expression of non-tandemly repeated heterogenous ribosome RNA gene in arbuscular mycorrhizal fungi.</title>
        <authorList>
            <person name="Maeda T."/>
            <person name="Kobayashi Y."/>
            <person name="Nakagawa T."/>
            <person name="Ezawa T."/>
            <person name="Yamaguchi K."/>
            <person name="Bino T."/>
            <person name="Nishimoto Y."/>
            <person name="Shigenobu S."/>
            <person name="Kawaguchi M."/>
        </authorList>
    </citation>
    <scope>NUCLEOTIDE SEQUENCE</scope>
    <source>
        <strain evidence="2">HR1</strain>
    </source>
</reference>
<sequence length="168" mass="19848">MRLYTITKILIILYSIACIVIEIWYVRTLNDIENYNGYDVKPDIAYMRYTDFFYFSGNFVLIMLTLYHIIIDSKIASYISAFISIQFLIILIGARFLFPIWNLGQIPLNCNFDHYLPENVETACKVRYLSCILNLTSFAIPFCFLLEKFYAGFFDRISNYLQRNLIVL</sequence>
<dbReference type="EMBL" id="BLAL01000278">
    <property type="protein sequence ID" value="GES99212.1"/>
    <property type="molecule type" value="Genomic_DNA"/>
</dbReference>
<organism evidence="2 3">
    <name type="scientific">Rhizophagus clarus</name>
    <dbReference type="NCBI Taxonomy" id="94130"/>
    <lineage>
        <taxon>Eukaryota</taxon>
        <taxon>Fungi</taxon>
        <taxon>Fungi incertae sedis</taxon>
        <taxon>Mucoromycota</taxon>
        <taxon>Glomeromycotina</taxon>
        <taxon>Glomeromycetes</taxon>
        <taxon>Glomerales</taxon>
        <taxon>Glomeraceae</taxon>
        <taxon>Rhizophagus</taxon>
    </lineage>
</organism>
<dbReference type="Proteomes" id="UP000615446">
    <property type="component" value="Unassembled WGS sequence"/>
</dbReference>
<evidence type="ECO:0000313" key="3">
    <source>
        <dbReference type="Proteomes" id="UP000615446"/>
    </source>
</evidence>
<dbReference type="AlphaFoldDB" id="A0A8H3M5Q3"/>